<protein>
    <recommendedName>
        <fullName evidence="1">Transglutaminase-like domain-containing protein</fullName>
    </recommendedName>
</protein>
<reference evidence="2 3" key="1">
    <citation type="submission" date="2016-10" db="EMBL/GenBank/DDBJ databases">
        <title>Flavobacterium gilvum sp. nov., isolated from stream water.</title>
        <authorList>
            <person name="Shin S.-K."/>
            <person name="Cho Y.-J."/>
            <person name="Yi H."/>
        </authorList>
    </citation>
    <scope>NUCLEOTIDE SEQUENCE [LARGE SCALE GENOMIC DNA]</scope>
    <source>
        <strain evidence="2 3">EM1308</strain>
    </source>
</reference>
<keyword evidence="3" id="KW-1185">Reference proteome</keyword>
<dbReference type="PANTHER" id="PTHR35532:SF5">
    <property type="entry name" value="CARBOHYDRATE-BINDING DOMAIN-CONTAINING PROTEIN"/>
    <property type="match status" value="1"/>
</dbReference>
<feature type="domain" description="Transglutaminase-like" evidence="1">
    <location>
        <begin position="182"/>
        <end position="241"/>
    </location>
</feature>
<evidence type="ECO:0000259" key="1">
    <source>
        <dbReference type="SMART" id="SM00460"/>
    </source>
</evidence>
<dbReference type="EMBL" id="CP017479">
    <property type="protein sequence ID" value="AOW10303.1"/>
    <property type="molecule type" value="Genomic_DNA"/>
</dbReference>
<proteinExistence type="predicted"/>
<organism evidence="2 3">
    <name type="scientific">Flavobacterium gilvum</name>
    <dbReference type="NCBI Taxonomy" id="1492737"/>
    <lineage>
        <taxon>Bacteria</taxon>
        <taxon>Pseudomonadati</taxon>
        <taxon>Bacteroidota</taxon>
        <taxon>Flavobacteriia</taxon>
        <taxon>Flavobacteriales</taxon>
        <taxon>Flavobacteriaceae</taxon>
        <taxon>Flavobacterium</taxon>
    </lineage>
</organism>
<dbReference type="KEGG" id="fgl:EM308_12745"/>
<dbReference type="SMART" id="SM00460">
    <property type="entry name" value="TGc"/>
    <property type="match status" value="1"/>
</dbReference>
<gene>
    <name evidence="2" type="ORF">EM308_12745</name>
</gene>
<dbReference type="InterPro" id="IPR038765">
    <property type="entry name" value="Papain-like_cys_pep_sf"/>
</dbReference>
<sequence>MKFFANRIAIIAFFMFVAGCHNVISQKKNRPFLPKYETLLTKALEKSGDRKDSIRYVLNSVPKNQLEGASFLIAYMPERDLKSLSVKFIKHQIDGAYKVRDQYSWCAKLPDSIFFNEVLPYYSFDENRDNWRNDFYIKFSPLVKDCKDIRQAIDIVNKNIRDILLVDYNVKRSKTNISPLQAIKEKMATCTGLSILLVDAFRSVGIPARAAGTPMWTNLRGNHNWVEVWIDGEWFFTEYYPDALNKSWFLADAGKADVNNPKFWIYASSYKPTNTNFPLVWDKVSKDVHAENVTKRYITLYEKQQAAEALQPDEVYINFTLYSKNSGNNAQRVAERITIKQQDKEINFGFSPSPTDDLNKFLKFRLKKNNKYQVIFTDTKGIAKQTEIAVNDKEELFKLYKE</sequence>
<dbReference type="AlphaFoldDB" id="A0AAC9N7E5"/>
<dbReference type="Pfam" id="PF01841">
    <property type="entry name" value="Transglut_core"/>
    <property type="match status" value="1"/>
</dbReference>
<dbReference type="Proteomes" id="UP000175968">
    <property type="component" value="Chromosome"/>
</dbReference>
<dbReference type="SUPFAM" id="SSF54001">
    <property type="entry name" value="Cysteine proteinases"/>
    <property type="match status" value="1"/>
</dbReference>
<evidence type="ECO:0000313" key="3">
    <source>
        <dbReference type="Proteomes" id="UP000175968"/>
    </source>
</evidence>
<dbReference type="PROSITE" id="PS51257">
    <property type="entry name" value="PROKAR_LIPOPROTEIN"/>
    <property type="match status" value="1"/>
</dbReference>
<dbReference type="RefSeq" id="WP_051877876.1">
    <property type="nucleotide sequence ID" value="NZ_CP017479.1"/>
</dbReference>
<name>A0AAC9N7E5_9FLAO</name>
<dbReference type="PANTHER" id="PTHR35532">
    <property type="entry name" value="SIMILAR TO POLYHYDROXYALKANOATE DEPOLYMERASE"/>
    <property type="match status" value="1"/>
</dbReference>
<accession>A0AAC9N7E5</accession>
<dbReference type="Gene3D" id="3.10.620.30">
    <property type="match status" value="1"/>
</dbReference>
<dbReference type="InterPro" id="IPR002931">
    <property type="entry name" value="Transglutaminase-like"/>
</dbReference>
<evidence type="ECO:0000313" key="2">
    <source>
        <dbReference type="EMBL" id="AOW10303.1"/>
    </source>
</evidence>